<dbReference type="EMBL" id="JABWDY010001479">
    <property type="protein sequence ID" value="KAF5207387.1"/>
    <property type="molecule type" value="Genomic_DNA"/>
</dbReference>
<dbReference type="AlphaFoldDB" id="A0A7J6XEE3"/>
<organism evidence="1 2">
    <name type="scientific">Thalictrum thalictroides</name>
    <name type="common">Rue-anemone</name>
    <name type="synonym">Anemone thalictroides</name>
    <dbReference type="NCBI Taxonomy" id="46969"/>
    <lineage>
        <taxon>Eukaryota</taxon>
        <taxon>Viridiplantae</taxon>
        <taxon>Streptophyta</taxon>
        <taxon>Embryophyta</taxon>
        <taxon>Tracheophyta</taxon>
        <taxon>Spermatophyta</taxon>
        <taxon>Magnoliopsida</taxon>
        <taxon>Ranunculales</taxon>
        <taxon>Ranunculaceae</taxon>
        <taxon>Thalictroideae</taxon>
        <taxon>Thalictrum</taxon>
    </lineage>
</organism>
<evidence type="ECO:0000313" key="2">
    <source>
        <dbReference type="Proteomes" id="UP000554482"/>
    </source>
</evidence>
<evidence type="ECO:0000313" key="1">
    <source>
        <dbReference type="EMBL" id="KAF5207387.1"/>
    </source>
</evidence>
<keyword evidence="2" id="KW-1185">Reference proteome</keyword>
<gene>
    <name evidence="1" type="ORF">FRX31_003026</name>
</gene>
<sequence length="86" mass="10125">MFYPKSALRNNFNQLWNQLGKETIEYFTLGYISVKDSMTGDNETRESFSNTCSDETESQKSWRWEGSSGHEFGIRMIELVIFIFHI</sequence>
<name>A0A7J6XEE3_THATH</name>
<proteinExistence type="predicted"/>
<dbReference type="Proteomes" id="UP000554482">
    <property type="component" value="Unassembled WGS sequence"/>
</dbReference>
<comment type="caution">
    <text evidence="1">The sequence shown here is derived from an EMBL/GenBank/DDBJ whole genome shotgun (WGS) entry which is preliminary data.</text>
</comment>
<protein>
    <submittedName>
        <fullName evidence="1">Uncharacterized protein</fullName>
    </submittedName>
</protein>
<accession>A0A7J6XEE3</accession>
<reference evidence="1 2" key="1">
    <citation type="submission" date="2020-06" db="EMBL/GenBank/DDBJ databases">
        <title>Transcriptomic and genomic resources for Thalictrum thalictroides and T. hernandezii: Facilitating candidate gene discovery in an emerging model plant lineage.</title>
        <authorList>
            <person name="Arias T."/>
            <person name="Riano-Pachon D.M."/>
            <person name="Di Stilio V.S."/>
        </authorList>
    </citation>
    <scope>NUCLEOTIDE SEQUENCE [LARGE SCALE GENOMIC DNA]</scope>
    <source>
        <strain evidence="2">cv. WT478/WT964</strain>
        <tissue evidence="1">Leaves</tissue>
    </source>
</reference>